<sequence length="138" mass="15047">MKKLFLAAAVLGVVSLSSCKSEKEKVDAKVENTQENVAETVTDQVEAGKETMDKVADIAKDFPTFSSPEANDWAKRYGELAGEMKVAATAGDQAKLADLTKKAVDLSTELQKITQKLSPEDAKKLQEWSAEIQKQLTK</sequence>
<dbReference type="EMBL" id="BJXC01000027">
    <property type="protein sequence ID" value="GEM53277.1"/>
    <property type="molecule type" value="Genomic_DNA"/>
</dbReference>
<accession>A0A511NKP0</accession>
<evidence type="ECO:0000313" key="1">
    <source>
        <dbReference type="EMBL" id="GEM53277.1"/>
    </source>
</evidence>
<dbReference type="AlphaFoldDB" id="A0A511NKP0"/>
<evidence type="ECO:0008006" key="3">
    <source>
        <dbReference type="Google" id="ProtNLM"/>
    </source>
</evidence>
<organism evidence="1 2">
    <name type="scientific">Empedobacter brevis NBRC 14943 = ATCC 43319</name>
    <dbReference type="NCBI Taxonomy" id="1218108"/>
    <lineage>
        <taxon>Bacteria</taxon>
        <taxon>Pseudomonadati</taxon>
        <taxon>Bacteroidota</taxon>
        <taxon>Flavobacteriia</taxon>
        <taxon>Flavobacteriales</taxon>
        <taxon>Weeksellaceae</taxon>
        <taxon>Empedobacter</taxon>
    </lineage>
</organism>
<dbReference type="STRING" id="1218108.GCA_000382425_03482"/>
<name>A0A511NKP0_9FLAO</name>
<dbReference type="OrthoDB" id="1437822at2"/>
<dbReference type="PROSITE" id="PS51257">
    <property type="entry name" value="PROKAR_LIPOPROTEIN"/>
    <property type="match status" value="1"/>
</dbReference>
<proteinExistence type="predicted"/>
<keyword evidence="2" id="KW-1185">Reference proteome</keyword>
<evidence type="ECO:0000313" key="2">
    <source>
        <dbReference type="Proteomes" id="UP000321245"/>
    </source>
</evidence>
<gene>
    <name evidence="1" type="ORF">EB1_30670</name>
</gene>
<reference evidence="1 2" key="1">
    <citation type="submission" date="2019-07" db="EMBL/GenBank/DDBJ databases">
        <title>Whole genome shotgun sequence of Empedobacter brevis NBRC 14943.</title>
        <authorList>
            <person name="Hosoyama A."/>
            <person name="Uohara A."/>
            <person name="Ohji S."/>
            <person name="Ichikawa N."/>
        </authorList>
    </citation>
    <scope>NUCLEOTIDE SEQUENCE [LARGE SCALE GENOMIC DNA]</scope>
    <source>
        <strain evidence="1 2">NBRC 14943</strain>
    </source>
</reference>
<comment type="caution">
    <text evidence="1">The sequence shown here is derived from an EMBL/GenBank/DDBJ whole genome shotgun (WGS) entry which is preliminary data.</text>
</comment>
<protein>
    <recommendedName>
        <fullName evidence="3">Lipoprotein</fullName>
    </recommendedName>
</protein>
<dbReference type="Proteomes" id="UP000321245">
    <property type="component" value="Unassembled WGS sequence"/>
</dbReference>
<dbReference type="RefSeq" id="WP_019976952.1">
    <property type="nucleotide sequence ID" value="NZ_BJXC01000027.1"/>
</dbReference>
<dbReference type="GeneID" id="84651502"/>